<keyword evidence="9" id="KW-0479">Metal-binding</keyword>
<feature type="region of interest" description="Disordered" evidence="13">
    <location>
        <begin position="228"/>
        <end position="275"/>
    </location>
</feature>
<evidence type="ECO:0000256" key="6">
    <source>
        <dbReference type="ARBA" id="ARBA00012180"/>
    </source>
</evidence>
<dbReference type="Pfam" id="PF00075">
    <property type="entry name" value="RNase_H"/>
    <property type="match status" value="1"/>
</dbReference>
<dbReference type="CDD" id="cd09278">
    <property type="entry name" value="RNase_HI_prokaryote_like"/>
    <property type="match status" value="1"/>
</dbReference>
<dbReference type="RefSeq" id="WP_056948691.1">
    <property type="nucleotide sequence ID" value="NZ_AZEE01000030.1"/>
</dbReference>
<name>A0A0R1LTK7_9LACO</name>
<dbReference type="PATRIC" id="fig|1423776.4.peg.1776"/>
<evidence type="ECO:0000256" key="1">
    <source>
        <dbReference type="ARBA" id="ARBA00000077"/>
    </source>
</evidence>
<dbReference type="InterPro" id="IPR012337">
    <property type="entry name" value="RNaseH-like_sf"/>
</dbReference>
<dbReference type="GO" id="GO:0043137">
    <property type="term" value="P:DNA replication, removal of RNA primer"/>
    <property type="evidence" value="ECO:0007669"/>
    <property type="project" value="TreeGrafter"/>
</dbReference>
<evidence type="ECO:0000256" key="5">
    <source>
        <dbReference type="ARBA" id="ARBA00011245"/>
    </source>
</evidence>
<dbReference type="PANTHER" id="PTHR10642:SF26">
    <property type="entry name" value="RIBONUCLEASE H1"/>
    <property type="match status" value="1"/>
</dbReference>
<dbReference type="InterPro" id="IPR037056">
    <property type="entry name" value="RNase_H1_N_sf"/>
</dbReference>
<dbReference type="InterPro" id="IPR036397">
    <property type="entry name" value="RNaseH_sf"/>
</dbReference>
<dbReference type="InterPro" id="IPR022892">
    <property type="entry name" value="RNaseHI"/>
</dbReference>
<evidence type="ECO:0000256" key="7">
    <source>
        <dbReference type="ARBA" id="ARBA00017721"/>
    </source>
</evidence>
<keyword evidence="8" id="KW-0540">Nuclease</keyword>
<dbReference type="SUPFAM" id="SSF55658">
    <property type="entry name" value="L9 N-domain-like"/>
    <property type="match status" value="1"/>
</dbReference>
<keyword evidence="11" id="KW-0378">Hydrolase</keyword>
<evidence type="ECO:0000256" key="8">
    <source>
        <dbReference type="ARBA" id="ARBA00022722"/>
    </source>
</evidence>
<evidence type="ECO:0000256" key="2">
    <source>
        <dbReference type="ARBA" id="ARBA00001946"/>
    </source>
</evidence>
<dbReference type="GO" id="GO:0003676">
    <property type="term" value="F:nucleic acid binding"/>
    <property type="evidence" value="ECO:0007669"/>
    <property type="project" value="InterPro"/>
</dbReference>
<dbReference type="InterPro" id="IPR002156">
    <property type="entry name" value="RNaseH_domain"/>
</dbReference>
<dbReference type="Gene3D" id="3.40.970.10">
    <property type="entry name" value="Ribonuclease H1, N-terminal domain"/>
    <property type="match status" value="1"/>
</dbReference>
<dbReference type="STRING" id="1423776.FD04_GL001751"/>
<dbReference type="OrthoDB" id="9811552at2"/>
<evidence type="ECO:0000256" key="3">
    <source>
        <dbReference type="ARBA" id="ARBA00004065"/>
    </source>
</evidence>
<evidence type="ECO:0000256" key="4">
    <source>
        <dbReference type="ARBA" id="ARBA00005300"/>
    </source>
</evidence>
<protein>
    <recommendedName>
        <fullName evidence="7">Ribonuclease H</fullName>
        <ecNumber evidence="6">3.1.26.4</ecNumber>
    </recommendedName>
</protein>
<comment type="cofactor">
    <cofactor evidence="2">
        <name>Mg(2+)</name>
        <dbReference type="ChEBI" id="CHEBI:18420"/>
    </cofactor>
</comment>
<feature type="compositionally biased region" description="Low complexity" evidence="13">
    <location>
        <begin position="255"/>
        <end position="269"/>
    </location>
</feature>
<dbReference type="PROSITE" id="PS50879">
    <property type="entry name" value="RNASE_H_1"/>
    <property type="match status" value="1"/>
</dbReference>
<gene>
    <name evidence="15" type="ORF">FD04_GL001751</name>
</gene>
<dbReference type="InterPro" id="IPR009027">
    <property type="entry name" value="Ribosomal_bL9/RNase_H1_N"/>
</dbReference>
<dbReference type="SUPFAM" id="SSF53098">
    <property type="entry name" value="Ribonuclease H-like"/>
    <property type="match status" value="1"/>
</dbReference>
<dbReference type="PANTHER" id="PTHR10642">
    <property type="entry name" value="RIBONUCLEASE H1"/>
    <property type="match status" value="1"/>
</dbReference>
<accession>A0A0R1LTK7</accession>
<dbReference type="GO" id="GO:0004523">
    <property type="term" value="F:RNA-DNA hybrid ribonuclease activity"/>
    <property type="evidence" value="ECO:0007669"/>
    <property type="project" value="UniProtKB-EC"/>
</dbReference>
<comment type="similarity">
    <text evidence="4">Belongs to the RNase H family.</text>
</comment>
<evidence type="ECO:0000259" key="14">
    <source>
        <dbReference type="PROSITE" id="PS50879"/>
    </source>
</evidence>
<feature type="domain" description="RNase H type-1" evidence="14">
    <location>
        <begin position="66"/>
        <end position="222"/>
    </location>
</feature>
<evidence type="ECO:0000256" key="9">
    <source>
        <dbReference type="ARBA" id="ARBA00022723"/>
    </source>
</evidence>
<comment type="caution">
    <text evidence="15">The sequence shown here is derived from an EMBL/GenBank/DDBJ whole genome shotgun (WGS) entry which is preliminary data.</text>
</comment>
<evidence type="ECO:0000256" key="11">
    <source>
        <dbReference type="ARBA" id="ARBA00022801"/>
    </source>
</evidence>
<evidence type="ECO:0000313" key="16">
    <source>
        <dbReference type="Proteomes" id="UP000051160"/>
    </source>
</evidence>
<proteinExistence type="inferred from homology"/>
<evidence type="ECO:0000256" key="13">
    <source>
        <dbReference type="SAM" id="MobiDB-lite"/>
    </source>
</evidence>
<dbReference type="InterPro" id="IPR050092">
    <property type="entry name" value="RNase_H"/>
</dbReference>
<sequence length="291" mass="32451">MGKYYAVKKGRKTGIFTSWPETQQQVTGFPGAVFKGFKTQAEAQQFLSGDVQPAKHLSKSVAHTDNDSLIIGYTDGGTRNTGNVKGGHVKSTDKAAWAFRLELPDGVISDSEGEWGATNNRMEIMALIKALEALIQRDQQQADITMVLDSKYVLNAIEKHWLAGWKRRGWRRSGGELLNAELWRRLDSLLSQFTQLSFVWTKGHADNDGNVFVDELLNKTMDHMKPGVAQTKHAPKHSTELSQQPRVKKTPNQPATTKATPSTPKMTTSETKQSVNDIQKALEQLDLFKDL</sequence>
<evidence type="ECO:0000256" key="12">
    <source>
        <dbReference type="ARBA" id="ARBA00022842"/>
    </source>
</evidence>
<organism evidence="15 16">
    <name type="scientific">Secundilactobacillus odoratitofui DSM 19909 = JCM 15043</name>
    <dbReference type="NCBI Taxonomy" id="1423776"/>
    <lineage>
        <taxon>Bacteria</taxon>
        <taxon>Bacillati</taxon>
        <taxon>Bacillota</taxon>
        <taxon>Bacilli</taxon>
        <taxon>Lactobacillales</taxon>
        <taxon>Lactobacillaceae</taxon>
        <taxon>Secundilactobacillus</taxon>
    </lineage>
</organism>
<dbReference type="EMBL" id="AZEE01000030">
    <property type="protein sequence ID" value="KRK96899.1"/>
    <property type="molecule type" value="Genomic_DNA"/>
</dbReference>
<dbReference type="Proteomes" id="UP000051160">
    <property type="component" value="Unassembled WGS sequence"/>
</dbReference>
<comment type="function">
    <text evidence="3">Endonuclease that specifically degrades the RNA of RNA-DNA hybrids.</text>
</comment>
<evidence type="ECO:0000313" key="15">
    <source>
        <dbReference type="EMBL" id="KRK96899.1"/>
    </source>
</evidence>
<comment type="subunit">
    <text evidence="5">Monomer.</text>
</comment>
<dbReference type="FunFam" id="3.40.970.10:FF:000002">
    <property type="entry name" value="Ribonuclease H"/>
    <property type="match status" value="1"/>
</dbReference>
<keyword evidence="12" id="KW-0460">Magnesium</keyword>
<dbReference type="AlphaFoldDB" id="A0A0R1LTK7"/>
<feature type="compositionally biased region" description="Polar residues" evidence="13">
    <location>
        <begin position="240"/>
        <end position="254"/>
    </location>
</feature>
<comment type="catalytic activity">
    <reaction evidence="1">
        <text>Endonucleolytic cleavage to 5'-phosphomonoester.</text>
        <dbReference type="EC" id="3.1.26.4"/>
    </reaction>
</comment>
<evidence type="ECO:0000256" key="10">
    <source>
        <dbReference type="ARBA" id="ARBA00022759"/>
    </source>
</evidence>
<keyword evidence="16" id="KW-1185">Reference proteome</keyword>
<reference evidence="15 16" key="1">
    <citation type="journal article" date="2015" name="Genome Announc.">
        <title>Expanding the biotechnology potential of lactobacilli through comparative genomics of 213 strains and associated genera.</title>
        <authorList>
            <person name="Sun Z."/>
            <person name="Harris H.M."/>
            <person name="McCann A."/>
            <person name="Guo C."/>
            <person name="Argimon S."/>
            <person name="Zhang W."/>
            <person name="Yang X."/>
            <person name="Jeffery I.B."/>
            <person name="Cooney J.C."/>
            <person name="Kagawa T.F."/>
            <person name="Liu W."/>
            <person name="Song Y."/>
            <person name="Salvetti E."/>
            <person name="Wrobel A."/>
            <person name="Rasinkangas P."/>
            <person name="Parkhill J."/>
            <person name="Rea M.C."/>
            <person name="O'Sullivan O."/>
            <person name="Ritari J."/>
            <person name="Douillard F.P."/>
            <person name="Paul Ross R."/>
            <person name="Yang R."/>
            <person name="Briner A.E."/>
            <person name="Felis G.E."/>
            <person name="de Vos W.M."/>
            <person name="Barrangou R."/>
            <person name="Klaenhammer T.R."/>
            <person name="Caufield P.W."/>
            <person name="Cui Y."/>
            <person name="Zhang H."/>
            <person name="O'Toole P.W."/>
        </authorList>
    </citation>
    <scope>NUCLEOTIDE SEQUENCE [LARGE SCALE GENOMIC DNA]</scope>
    <source>
        <strain evidence="15 16">DSM 19909</strain>
    </source>
</reference>
<dbReference type="EC" id="3.1.26.4" evidence="6"/>
<keyword evidence="10" id="KW-0255">Endonuclease</keyword>
<dbReference type="InterPro" id="IPR011320">
    <property type="entry name" value="RNase_H1_N"/>
</dbReference>
<dbReference type="Gene3D" id="3.30.420.10">
    <property type="entry name" value="Ribonuclease H-like superfamily/Ribonuclease H"/>
    <property type="match status" value="1"/>
</dbReference>
<dbReference type="Pfam" id="PF01693">
    <property type="entry name" value="Cauli_VI"/>
    <property type="match status" value="1"/>
</dbReference>
<dbReference type="GO" id="GO:0046872">
    <property type="term" value="F:metal ion binding"/>
    <property type="evidence" value="ECO:0007669"/>
    <property type="project" value="UniProtKB-KW"/>
</dbReference>